<keyword evidence="6 8" id="KW-1133">Transmembrane helix</keyword>
<dbReference type="Gene3D" id="1.20.1560.10">
    <property type="entry name" value="ABC transporter type 1, transmembrane domain"/>
    <property type="match status" value="1"/>
</dbReference>
<dbReference type="RefSeq" id="XP_047763609.1">
    <property type="nucleotide sequence ID" value="XM_047906583.1"/>
</dbReference>
<feature type="transmembrane region" description="Helical" evidence="8">
    <location>
        <begin position="414"/>
        <end position="432"/>
    </location>
</feature>
<dbReference type="CDD" id="cd18580">
    <property type="entry name" value="ABC_6TM_ABCC_D2"/>
    <property type="match status" value="1"/>
</dbReference>
<evidence type="ECO:0000256" key="4">
    <source>
        <dbReference type="ARBA" id="ARBA00022741"/>
    </source>
</evidence>
<dbReference type="InterPro" id="IPR017871">
    <property type="entry name" value="ABC_transporter-like_CS"/>
</dbReference>
<dbReference type="GO" id="GO:0140359">
    <property type="term" value="F:ABC-type transporter activity"/>
    <property type="evidence" value="ECO:0007669"/>
    <property type="project" value="InterPro"/>
</dbReference>
<dbReference type="InterPro" id="IPR011527">
    <property type="entry name" value="ABC1_TM_dom"/>
</dbReference>
<dbReference type="PANTHER" id="PTHR24223:SF399">
    <property type="entry name" value="ABC TRANSPORTER ATNG"/>
    <property type="match status" value="1"/>
</dbReference>
<feature type="transmembrane region" description="Helical" evidence="8">
    <location>
        <begin position="314"/>
        <end position="339"/>
    </location>
</feature>
<feature type="domain" description="ABC transmembrane type-1" evidence="10">
    <location>
        <begin position="281"/>
        <end position="553"/>
    </location>
</feature>
<gene>
    <name evidence="11" type="ORF">CLAFUR5_07435</name>
</gene>
<dbReference type="InterPro" id="IPR027417">
    <property type="entry name" value="P-loop_NTPase"/>
</dbReference>
<dbReference type="KEGG" id="ffu:CLAFUR5_07435"/>
<dbReference type="Proteomes" id="UP000756132">
    <property type="component" value="Chromosome 6"/>
</dbReference>
<dbReference type="InterPro" id="IPR044726">
    <property type="entry name" value="ABCC_6TM_D2"/>
</dbReference>
<dbReference type="OMA" id="GSLHHAM"/>
<dbReference type="GO" id="GO:0016020">
    <property type="term" value="C:membrane"/>
    <property type="evidence" value="ECO:0007669"/>
    <property type="project" value="UniProtKB-SubCell"/>
</dbReference>
<dbReference type="InterPro" id="IPR003439">
    <property type="entry name" value="ABC_transporter-like_ATP-bd"/>
</dbReference>
<reference evidence="11" key="1">
    <citation type="submission" date="2021-12" db="EMBL/GenBank/DDBJ databases">
        <authorList>
            <person name="Zaccaron A."/>
            <person name="Stergiopoulos I."/>
        </authorList>
    </citation>
    <scope>NUCLEOTIDE SEQUENCE</scope>
    <source>
        <strain evidence="11">Race5_Kim</strain>
    </source>
</reference>
<dbReference type="InterPro" id="IPR036640">
    <property type="entry name" value="ABC1_TM_sf"/>
</dbReference>
<evidence type="ECO:0000313" key="11">
    <source>
        <dbReference type="EMBL" id="UJO19243.1"/>
    </source>
</evidence>
<feature type="domain" description="ABC transporter" evidence="9">
    <location>
        <begin position="590"/>
        <end position="785"/>
    </location>
</feature>
<dbReference type="SMART" id="SM00382">
    <property type="entry name" value="AAA"/>
    <property type="match status" value="2"/>
</dbReference>
<evidence type="ECO:0000256" key="6">
    <source>
        <dbReference type="ARBA" id="ARBA00022989"/>
    </source>
</evidence>
<evidence type="ECO:0000313" key="12">
    <source>
        <dbReference type="Proteomes" id="UP000756132"/>
    </source>
</evidence>
<keyword evidence="12" id="KW-1185">Reference proteome</keyword>
<feature type="transmembrane region" description="Helical" evidence="8">
    <location>
        <begin position="487"/>
        <end position="512"/>
    </location>
</feature>
<organism evidence="11 12">
    <name type="scientific">Passalora fulva</name>
    <name type="common">Tomato leaf mold</name>
    <name type="synonym">Cladosporium fulvum</name>
    <dbReference type="NCBI Taxonomy" id="5499"/>
    <lineage>
        <taxon>Eukaryota</taxon>
        <taxon>Fungi</taxon>
        <taxon>Dikarya</taxon>
        <taxon>Ascomycota</taxon>
        <taxon>Pezizomycotina</taxon>
        <taxon>Dothideomycetes</taxon>
        <taxon>Dothideomycetidae</taxon>
        <taxon>Mycosphaerellales</taxon>
        <taxon>Mycosphaerellaceae</taxon>
        <taxon>Fulvia</taxon>
    </lineage>
</organism>
<evidence type="ECO:0000256" key="8">
    <source>
        <dbReference type="SAM" id="Phobius"/>
    </source>
</evidence>
<dbReference type="GO" id="GO:0016887">
    <property type="term" value="F:ATP hydrolysis activity"/>
    <property type="evidence" value="ECO:0007669"/>
    <property type="project" value="InterPro"/>
</dbReference>
<dbReference type="PROSITE" id="PS50893">
    <property type="entry name" value="ABC_TRANSPORTER_2"/>
    <property type="match status" value="2"/>
</dbReference>
<dbReference type="SUPFAM" id="SSF52540">
    <property type="entry name" value="P-loop containing nucleoside triphosphate hydrolases"/>
    <property type="match status" value="2"/>
</dbReference>
<dbReference type="Pfam" id="PF00664">
    <property type="entry name" value="ABC_membrane"/>
    <property type="match status" value="1"/>
</dbReference>
<dbReference type="Gene3D" id="3.40.50.300">
    <property type="entry name" value="P-loop containing nucleotide triphosphate hydrolases"/>
    <property type="match status" value="2"/>
</dbReference>
<feature type="domain" description="ABC transporter" evidence="9">
    <location>
        <begin position="6"/>
        <end position="233"/>
    </location>
</feature>
<evidence type="ECO:0000256" key="1">
    <source>
        <dbReference type="ARBA" id="ARBA00004141"/>
    </source>
</evidence>
<dbReference type="InterPro" id="IPR003593">
    <property type="entry name" value="AAA+_ATPase"/>
</dbReference>
<keyword evidence="5" id="KW-0067">ATP-binding</keyword>
<accession>A0A9Q8PB71</accession>
<dbReference type="OrthoDB" id="6500128at2759"/>
<keyword evidence="7 8" id="KW-0472">Membrane</keyword>
<dbReference type="PROSITE" id="PS00211">
    <property type="entry name" value="ABC_TRANSPORTER_1"/>
    <property type="match status" value="1"/>
</dbReference>
<dbReference type="GO" id="GO:0005524">
    <property type="term" value="F:ATP binding"/>
    <property type="evidence" value="ECO:0007669"/>
    <property type="project" value="UniProtKB-KW"/>
</dbReference>
<evidence type="ECO:0000256" key="7">
    <source>
        <dbReference type="ARBA" id="ARBA00023136"/>
    </source>
</evidence>
<protein>
    <submittedName>
        <fullName evidence="11">ABC transporter gloK</fullName>
    </submittedName>
</protein>
<dbReference type="PANTHER" id="PTHR24223">
    <property type="entry name" value="ATP-BINDING CASSETTE SUB-FAMILY C"/>
    <property type="match status" value="1"/>
</dbReference>
<evidence type="ECO:0000256" key="5">
    <source>
        <dbReference type="ARBA" id="ARBA00022840"/>
    </source>
</evidence>
<evidence type="ECO:0000256" key="3">
    <source>
        <dbReference type="ARBA" id="ARBA00022692"/>
    </source>
</evidence>
<reference evidence="11" key="2">
    <citation type="journal article" date="2022" name="Microb. Genom.">
        <title>A chromosome-scale genome assembly of the tomato pathogen Cladosporium fulvum reveals a compartmentalized genome architecture and the presence of a dispensable chromosome.</title>
        <authorList>
            <person name="Zaccaron A.Z."/>
            <person name="Chen L.H."/>
            <person name="Samaras A."/>
            <person name="Stergiopoulos I."/>
        </authorList>
    </citation>
    <scope>NUCLEOTIDE SEQUENCE</scope>
    <source>
        <strain evidence="11">Race5_Kim</strain>
    </source>
</reference>
<evidence type="ECO:0000259" key="10">
    <source>
        <dbReference type="PROSITE" id="PS50929"/>
    </source>
</evidence>
<dbReference type="GeneID" id="71987313"/>
<name>A0A9Q8PB71_PASFU</name>
<keyword evidence="2" id="KW-0813">Transport</keyword>
<dbReference type="InterPro" id="IPR050173">
    <property type="entry name" value="ABC_transporter_C-like"/>
</dbReference>
<proteinExistence type="predicted"/>
<keyword evidence="3 8" id="KW-0812">Transmembrane</keyword>
<keyword evidence="4" id="KW-0547">Nucleotide-binding</keyword>
<dbReference type="EMBL" id="CP090168">
    <property type="protein sequence ID" value="UJO19243.1"/>
    <property type="molecule type" value="Genomic_DNA"/>
</dbReference>
<feature type="transmembrane region" description="Helical" evidence="8">
    <location>
        <begin position="280"/>
        <end position="302"/>
    </location>
</feature>
<dbReference type="PROSITE" id="PS50929">
    <property type="entry name" value="ABC_TM1F"/>
    <property type="match status" value="1"/>
</dbReference>
<sequence>MEDLVFRCRQLFVRRLGKDQYIFSGIDFDIIRGQCTIIAGPVGSGKSAFLELLLGEVENQGGSLSVASGQIAHCSHSPWLQEATLRENILGITQWNEAWYQTVVDARALGADIQTLANGDATHVGARGSRLSGGQQARVALARALYSKIPVLVLDDVLRGLDMRTENHVARKVFGPDGLIRRSKATVVWATSSDTNLRFADRLLRLPGDGSLVCREDVAVGDELHKPITNSAGLQVRATTVRTPAEGTVAKDDQKYRATGDLRTYAYFAQLAGWALSTAYLLLCIAFMCGIGFSVLWLQWWVRANESRPNEDLGYWLGVYAGISVIAVVAGIASDIVLVPTTSNRFHTILLETVGRANLQLPSLTGVGELLNRFSQDLELIDNDLPDALDATILAFLDMLFSAVLVFVGSRFVVAVLPLGFLVVGLIQMFYLRTSRQMRLLDIEARAPLMLIFVDASSNLPSISAYGLAEAYAEKLRSHLSVAQRPYYLMWCLQRWLTLVLDLFVAASAVLLVGDATYIPLGGTGLLGVALFSIVSFSITLENLITQWTQMETAVGAVDRIRTFARKTGTEAATEAELPTKSEWPRHGAIESKEVCASYEGHGGVKDVSLSIRPGEKIALRGRTGGGKSTVLYVLLRLLEVDSGSLSIGDVDLSRIPQTRVRQKVNTLCPAPVLIPSSVRMNVDPFQQTADDKLVDILRSLSLWDAVFESSGLDAALKEERLPQGQNHLVCLARPLLHPGKVVLMDEVTSSADRETSRLISSMIREIFQNGPSSLLLTIWIASSILTASWF</sequence>
<dbReference type="SUPFAM" id="SSF90123">
    <property type="entry name" value="ABC transporter transmembrane region"/>
    <property type="match status" value="1"/>
</dbReference>
<dbReference type="Pfam" id="PF00005">
    <property type="entry name" value="ABC_tran"/>
    <property type="match status" value="2"/>
</dbReference>
<feature type="transmembrane region" description="Helical" evidence="8">
    <location>
        <begin position="518"/>
        <end position="541"/>
    </location>
</feature>
<evidence type="ECO:0000259" key="9">
    <source>
        <dbReference type="PROSITE" id="PS50893"/>
    </source>
</evidence>
<evidence type="ECO:0000256" key="2">
    <source>
        <dbReference type="ARBA" id="ARBA00022448"/>
    </source>
</evidence>
<comment type="subcellular location">
    <subcellularLocation>
        <location evidence="1">Membrane</location>
        <topology evidence="1">Multi-pass membrane protein</topology>
    </subcellularLocation>
</comment>
<dbReference type="AlphaFoldDB" id="A0A9Q8PB71"/>